<name>D2Q9L5_BIFDB</name>
<dbReference type="AlphaFoldDB" id="D2Q9L5"/>
<dbReference type="EMBL" id="CP001750">
    <property type="protein sequence ID" value="ADB09501.1"/>
    <property type="molecule type" value="Genomic_DNA"/>
</dbReference>
<dbReference type="Proteomes" id="UP000008693">
    <property type="component" value="Chromosome"/>
</dbReference>
<evidence type="ECO:0000313" key="1">
    <source>
        <dbReference type="EMBL" id="ADB09501.1"/>
    </source>
</evidence>
<protein>
    <submittedName>
        <fullName evidence="1">Uncharacterized protein</fullName>
    </submittedName>
</protein>
<reference evidence="1 2" key="1">
    <citation type="journal article" date="2009" name="PLoS Genet.">
        <title>The Bifidobacterium dentium Bd1 genome sequence reflects its genetic adaptation to the human oral cavity.</title>
        <authorList>
            <person name="Ventura M."/>
            <person name="Turroni F."/>
            <person name="Zomer A."/>
            <person name="Foroni E."/>
            <person name="Giubellini V."/>
            <person name="Bottacini F."/>
            <person name="Canchaya C."/>
            <person name="Claesson M.J."/>
            <person name="He F."/>
            <person name="Mantzourani M."/>
            <person name="Mulas L."/>
            <person name="Ferrarini A."/>
            <person name="Gao B."/>
            <person name="Delledonne M."/>
            <person name="Henrissat B."/>
            <person name="Coutinho P."/>
            <person name="Oggioni M."/>
            <person name="Gupta R.S."/>
            <person name="Zhang Z."/>
            <person name="Beighton D."/>
            <person name="Fitzgerald G.F."/>
            <person name="O'Toole P.W."/>
            <person name="van Sinderen D."/>
        </authorList>
    </citation>
    <scope>NUCLEOTIDE SEQUENCE [LARGE SCALE GENOMIC DNA]</scope>
    <source>
        <strain evidence="2">ATCC 27534 / DSM 20436 / JCM 1195 / Bd1</strain>
    </source>
</reference>
<evidence type="ECO:0000313" key="2">
    <source>
        <dbReference type="Proteomes" id="UP000008693"/>
    </source>
</evidence>
<organism evidence="1 2">
    <name type="scientific">Bifidobacterium dentium (strain ATCC 27534 / DSM 20436 / JCM 1195 / Bd1)</name>
    <dbReference type="NCBI Taxonomy" id="401473"/>
    <lineage>
        <taxon>Bacteria</taxon>
        <taxon>Bacillati</taxon>
        <taxon>Actinomycetota</taxon>
        <taxon>Actinomycetes</taxon>
        <taxon>Bifidobacteriales</taxon>
        <taxon>Bifidobacteriaceae</taxon>
        <taxon>Bifidobacterium</taxon>
    </lineage>
</organism>
<accession>D2Q9L5</accession>
<keyword evidence="2" id="KW-1185">Reference proteome</keyword>
<dbReference type="HOGENOM" id="CLU_3388260_0_0_11"/>
<gene>
    <name evidence="1" type="ordered locus">BDP_0843</name>
</gene>
<dbReference type="KEGG" id="bde:BDP_0843"/>
<dbReference type="STRING" id="401473.BDP_0843"/>
<sequence>MIRIFPRSSVKINLTDDSRPTNMYYNYTMEAI</sequence>
<proteinExistence type="predicted"/>